<evidence type="ECO:0000313" key="2">
    <source>
        <dbReference type="EMBL" id="KAF3565607.1"/>
    </source>
</evidence>
<feature type="region of interest" description="Disordered" evidence="1">
    <location>
        <begin position="204"/>
        <end position="238"/>
    </location>
</feature>
<name>A0ABQ7D209_BRACR</name>
<dbReference type="Proteomes" id="UP000266723">
    <property type="component" value="Unassembled WGS sequence"/>
</dbReference>
<accession>A0ABQ7D209</accession>
<organism evidence="2 3">
    <name type="scientific">Brassica cretica</name>
    <name type="common">Mustard</name>
    <dbReference type="NCBI Taxonomy" id="69181"/>
    <lineage>
        <taxon>Eukaryota</taxon>
        <taxon>Viridiplantae</taxon>
        <taxon>Streptophyta</taxon>
        <taxon>Embryophyta</taxon>
        <taxon>Tracheophyta</taxon>
        <taxon>Spermatophyta</taxon>
        <taxon>Magnoliopsida</taxon>
        <taxon>eudicotyledons</taxon>
        <taxon>Gunneridae</taxon>
        <taxon>Pentapetalae</taxon>
        <taxon>rosids</taxon>
        <taxon>malvids</taxon>
        <taxon>Brassicales</taxon>
        <taxon>Brassicaceae</taxon>
        <taxon>Brassiceae</taxon>
        <taxon>Brassica</taxon>
    </lineage>
</organism>
<comment type="caution">
    <text evidence="2">The sequence shown here is derived from an EMBL/GenBank/DDBJ whole genome shotgun (WGS) entry which is preliminary data.</text>
</comment>
<evidence type="ECO:0000313" key="3">
    <source>
        <dbReference type="Proteomes" id="UP000266723"/>
    </source>
</evidence>
<reference evidence="2 3" key="1">
    <citation type="journal article" date="2020" name="BMC Genomics">
        <title>Intraspecific diversification of the crop wild relative Brassica cretica Lam. using demographic model selection.</title>
        <authorList>
            <person name="Kioukis A."/>
            <person name="Michalopoulou V.A."/>
            <person name="Briers L."/>
            <person name="Pirintsos S."/>
            <person name="Studholme D.J."/>
            <person name="Pavlidis P."/>
            <person name="Sarris P.F."/>
        </authorList>
    </citation>
    <scope>NUCLEOTIDE SEQUENCE [LARGE SCALE GENOMIC DNA]</scope>
    <source>
        <strain evidence="3">cv. PFS-1207/04</strain>
    </source>
</reference>
<proteinExistence type="predicted"/>
<dbReference type="EMBL" id="QGKV02000759">
    <property type="protein sequence ID" value="KAF3565607.1"/>
    <property type="molecule type" value="Genomic_DNA"/>
</dbReference>
<sequence length="674" mass="75437">MLRWPCVMLSWNLEDHGHVFPESKDLEIRPSETHDSWMRFFINLRLYGLFVQEPGYWMDFRPGTRRLDELLSRDLEAVVSIDMNSPTKDPWTFVSGPEAVYNSEPRKRTAETDRPAISAATKGSSPGEHSRVAGRVAGELGRDKDQLARRARPRCREHDVSRCFSEHGGTLLMSWRSWPEPASRVVDVRNLALAAVELMSTSHGRRGPLSDKSLGLETGGWRQGPRPGGRDPDLGAGTRNLEAGTWKPEAGEISSWNIFPQQFAPYFLVSCLMAGNNMDFFIGLRELHCSIKFLVEFGVGRQLVAWAIKLPCLCTLDSDDLEVDNQKEPPYSYAAPVAILDLSSSKTSVFAPVPLLRLAYLMLLEEPGDWMDFRPGSRRLDELLSRDPEAVSLDMNSPTKDPWTFVSGPEAVYNSEVFYEPGDPEIVSRPGGSFRPGGLVGTRRFLQTRRSCGNPEVPSDPEVVFRTLRSNKDPEVIWEPRGTVLHLPRQDYSRYLFGFLILPLGSWPLSSSYAVFYFCRKSLTGLEGAGVDVMTQVPGLRYFLRLEKQDLDCSMYFTGPRCALGCTWVLGSFDSILRLAQSNSCFMSHTHYRSLQYLALHVICSLPESERVSSSGSTFALYVICSLPETKRVSSSGSTFALYVICSLPESKRVSSSGSTLHYTYFVSLMGVGS</sequence>
<feature type="region of interest" description="Disordered" evidence="1">
    <location>
        <begin position="102"/>
        <end position="131"/>
    </location>
</feature>
<keyword evidence="3" id="KW-1185">Reference proteome</keyword>
<feature type="compositionally biased region" description="Basic and acidic residues" evidence="1">
    <location>
        <begin position="104"/>
        <end position="114"/>
    </location>
</feature>
<gene>
    <name evidence="2" type="ORF">DY000_02015799</name>
</gene>
<protein>
    <submittedName>
        <fullName evidence="2">Uncharacterized protein</fullName>
    </submittedName>
</protein>
<evidence type="ECO:0000256" key="1">
    <source>
        <dbReference type="SAM" id="MobiDB-lite"/>
    </source>
</evidence>